<gene>
    <name evidence="2" type="ORF">HMPREF9421_0763</name>
</gene>
<evidence type="ECO:0000313" key="2">
    <source>
        <dbReference type="EMBL" id="EFV99752.1"/>
    </source>
</evidence>
<reference evidence="2 3" key="1">
    <citation type="submission" date="2010-12" db="EMBL/GenBank/DDBJ databases">
        <authorList>
            <person name="Muzny D."/>
            <person name="Qin X."/>
            <person name="Deng J."/>
            <person name="Jiang H."/>
            <person name="Liu Y."/>
            <person name="Qu J."/>
            <person name="Song X.-Z."/>
            <person name="Zhang L."/>
            <person name="Thornton R."/>
            <person name="Coyle M."/>
            <person name="Francisco L."/>
            <person name="Jackson L."/>
            <person name="Javaid M."/>
            <person name="Korchina V."/>
            <person name="Kovar C."/>
            <person name="Mata R."/>
            <person name="Mathew T."/>
            <person name="Ngo R."/>
            <person name="Nguyen L."/>
            <person name="Nguyen N."/>
            <person name="Okwuonu G."/>
            <person name="Ongeri F."/>
            <person name="Pham C."/>
            <person name="Simmons D."/>
            <person name="Wilczek-Boney K."/>
            <person name="Hale W."/>
            <person name="Jakkamsetti A."/>
            <person name="Pham P."/>
            <person name="Ruth R."/>
            <person name="San Lucas F."/>
            <person name="Warren J."/>
            <person name="Zhang J."/>
            <person name="Zhao Z."/>
            <person name="Zhou C."/>
            <person name="Zhu D."/>
            <person name="Lee S."/>
            <person name="Bess C."/>
            <person name="Blankenburg K."/>
            <person name="Forbes L."/>
            <person name="Fu Q."/>
            <person name="Gubbala S."/>
            <person name="Hirani K."/>
            <person name="Jayaseelan J.C."/>
            <person name="Lara F."/>
            <person name="Munidasa M."/>
            <person name="Palculict T."/>
            <person name="Patil S."/>
            <person name="Pu L.-L."/>
            <person name="Saada N."/>
            <person name="Tang L."/>
            <person name="Weissenberger G."/>
            <person name="Zhu Y."/>
            <person name="Hemphill L."/>
            <person name="Shang Y."/>
            <person name="Youmans B."/>
            <person name="Ayvaz T."/>
            <person name="Ross M."/>
            <person name="Santibanez J."/>
            <person name="Aqrawi P."/>
            <person name="Gross S."/>
            <person name="Joshi V."/>
            <person name="Fowler G."/>
            <person name="Nazareth L."/>
            <person name="Reid J."/>
            <person name="Worley K."/>
            <person name="Petrosino J."/>
            <person name="Highlander S."/>
            <person name="Gibbs R."/>
        </authorList>
    </citation>
    <scope>NUCLEOTIDE SEQUENCE [LARGE SCALE GENOMIC DNA]</scope>
    <source>
        <strain evidence="2 3">ATCC 700641</strain>
    </source>
</reference>
<name>E7S9M7_9STRE</name>
<protein>
    <submittedName>
        <fullName evidence="2">Uncharacterized protein</fullName>
    </submittedName>
</protein>
<organism evidence="2 3">
    <name type="scientific">Streptococcus australis ATCC 700641</name>
    <dbReference type="NCBI Taxonomy" id="888833"/>
    <lineage>
        <taxon>Bacteria</taxon>
        <taxon>Bacillati</taxon>
        <taxon>Bacillota</taxon>
        <taxon>Bacilli</taxon>
        <taxon>Lactobacillales</taxon>
        <taxon>Streptococcaceae</taxon>
        <taxon>Streptococcus</taxon>
    </lineage>
</organism>
<comment type="caution">
    <text evidence="2">The sequence shown here is derived from an EMBL/GenBank/DDBJ whole genome shotgun (WGS) entry which is preliminary data.</text>
</comment>
<dbReference type="Proteomes" id="UP000002814">
    <property type="component" value="Unassembled WGS sequence"/>
</dbReference>
<feature type="compositionally biased region" description="Pro residues" evidence="1">
    <location>
        <begin position="32"/>
        <end position="46"/>
    </location>
</feature>
<dbReference type="RefSeq" id="WP_006595672.1">
    <property type="nucleotide sequence ID" value="NZ_GL636091.1"/>
</dbReference>
<evidence type="ECO:0000256" key="1">
    <source>
        <dbReference type="SAM" id="MobiDB-lite"/>
    </source>
</evidence>
<keyword evidence="3" id="KW-1185">Reference proteome</keyword>
<evidence type="ECO:0000313" key="3">
    <source>
        <dbReference type="Proteomes" id="UP000002814"/>
    </source>
</evidence>
<dbReference type="HOGENOM" id="CLU_3048272_0_0_9"/>
<dbReference type="PATRIC" id="fig|888833.12.peg.1058"/>
<sequence>MEKAGRKLTASILGNKVFVEKVEEEKTQPTSEPQPIPQPQPAPLVPETPVHEEK</sequence>
<accession>E7S9M7</accession>
<dbReference type="EMBL" id="AEQR01000015">
    <property type="protein sequence ID" value="EFV99752.1"/>
    <property type="molecule type" value="Genomic_DNA"/>
</dbReference>
<proteinExistence type="predicted"/>
<dbReference type="GeneID" id="93922793"/>
<feature type="region of interest" description="Disordered" evidence="1">
    <location>
        <begin position="21"/>
        <end position="54"/>
    </location>
</feature>
<dbReference type="AlphaFoldDB" id="E7S9M7"/>